<dbReference type="Pfam" id="PF00593">
    <property type="entry name" value="TonB_dep_Rec_b-barrel"/>
    <property type="match status" value="1"/>
</dbReference>
<comment type="caution">
    <text evidence="18">The sequence shown here is derived from an EMBL/GenBank/DDBJ whole genome shotgun (WGS) entry which is preliminary data.</text>
</comment>
<dbReference type="Proteomes" id="UP001620461">
    <property type="component" value="Unassembled WGS sequence"/>
</dbReference>
<keyword evidence="5 12" id="KW-0812">Transmembrane</keyword>
<keyword evidence="8" id="KW-0406">Ion transport</keyword>
<feature type="domain" description="TonB-dependent receptor-like beta-barrel" evidence="16">
    <location>
        <begin position="304"/>
        <end position="779"/>
    </location>
</feature>
<evidence type="ECO:0000256" key="5">
    <source>
        <dbReference type="ARBA" id="ARBA00022692"/>
    </source>
</evidence>
<dbReference type="InterPro" id="IPR037066">
    <property type="entry name" value="Plug_dom_sf"/>
</dbReference>
<keyword evidence="10 12" id="KW-0472">Membrane</keyword>
<reference evidence="18 19" key="1">
    <citation type="submission" date="2020-10" db="EMBL/GenBank/DDBJ databases">
        <title>Phylogeny of dyella-like bacteria.</title>
        <authorList>
            <person name="Fu J."/>
        </authorList>
    </citation>
    <scope>NUCLEOTIDE SEQUENCE [LARGE SCALE GENOMIC DNA]</scope>
    <source>
        <strain evidence="18 19">JP1</strain>
    </source>
</reference>
<comment type="subcellular location">
    <subcellularLocation>
        <location evidence="1 12">Cell outer membrane</location>
        <topology evidence="1 12">Multi-pass membrane protein</topology>
    </subcellularLocation>
</comment>
<evidence type="ECO:0000256" key="15">
    <source>
        <dbReference type="SAM" id="SignalP"/>
    </source>
</evidence>
<dbReference type="Gene3D" id="2.170.130.10">
    <property type="entry name" value="TonB-dependent receptor, plug domain"/>
    <property type="match status" value="1"/>
</dbReference>
<feature type="signal peptide" evidence="15">
    <location>
        <begin position="1"/>
        <end position="23"/>
    </location>
</feature>
<evidence type="ECO:0000256" key="13">
    <source>
        <dbReference type="RuleBase" id="RU003357"/>
    </source>
</evidence>
<dbReference type="RefSeq" id="WP_404548470.1">
    <property type="nucleotide sequence ID" value="NZ_JADIKJ010000017.1"/>
</dbReference>
<keyword evidence="18" id="KW-0675">Receptor</keyword>
<dbReference type="SUPFAM" id="SSF56935">
    <property type="entry name" value="Porins"/>
    <property type="match status" value="1"/>
</dbReference>
<sequence>MKRTHLSAAIAVACYMSMGIAMAQTANGGQATAQGTPSQSSQASVSSTSKVSAVATKSARVLDTVKVTASDLALGGGLMTEQDAPKAVSTVTRQAIQQAAPGANFTQAIESIPGVITSTDDFTGLNDGNYSIRGFTSDEIGTTVNGAPINDSGSYQVYASEYGDTENMGDITVQQGWPDVDQPISGAAGGSIGWATIDPSHTGGVDVSQTLGGNSYHRTFVRLNTGDMGPVRSWISFSNNEANIWDGPGKQKVTKVDGKLLWTIDDRNSVSFSMQYNREVKNDYMHLTKLQAAEQYDQNYSGYWGFPPNIKETAAAYCGPNTAYNACYYGLHTNPFKSALFSADGEFTLTDNLHLSVVPYFQYGSGGGSGATTFTESTSDHNEFEYVNADLNGDGIVTNGTKGLVYDINQSYTYRPGVIAKLSQDFGNNDTLVYGVWWERPREQQDEVYSLIDPATGGVADIWGNTNVIRYPDGQVMRAYSEYTATTTEKAFATNTWTPTDALTVTTGVAYIWAKRQGYDYEDPGANYGPTYDQQYGGPLSVTYHDWSPTAGIKYQINDANQIFLGAGRTFRTPVNGAVMENGAAAELAVVDPYPGHEYASVEKPETSTTVDLGYRFYSQRVSASLDAYAANFHNKQVSGYDENSGLTVYTELPNVHMRGLNGEASVQLNDQFTLYGSYTYTISRQQDNVDAGNDGIYFTKGKTLTNTPLNAAYTSLNFHQGPVWASLNAKYRGAVWGDWSNTQKVGGYTTFNLDAGYDFSDFSSWLRKPYIKLNVYNLTNHHAFTWAYSSPFLASTSDASGNNKLGQYYSPATYSILQERTWMVTIGASFD</sequence>
<feature type="domain" description="TonB-dependent receptor plug" evidence="17">
    <location>
        <begin position="81"/>
        <end position="190"/>
    </location>
</feature>
<dbReference type="Pfam" id="PF07715">
    <property type="entry name" value="Plug"/>
    <property type="match status" value="1"/>
</dbReference>
<dbReference type="PROSITE" id="PS52016">
    <property type="entry name" value="TONB_DEPENDENT_REC_3"/>
    <property type="match status" value="1"/>
</dbReference>
<evidence type="ECO:0000256" key="2">
    <source>
        <dbReference type="ARBA" id="ARBA00022448"/>
    </source>
</evidence>
<evidence type="ECO:0000256" key="11">
    <source>
        <dbReference type="ARBA" id="ARBA00023237"/>
    </source>
</evidence>
<name>A0ABW8JPH7_9GAMM</name>
<dbReference type="InterPro" id="IPR012910">
    <property type="entry name" value="Plug_dom"/>
</dbReference>
<dbReference type="EMBL" id="JADIKJ010000017">
    <property type="protein sequence ID" value="MFK2901655.1"/>
    <property type="molecule type" value="Genomic_DNA"/>
</dbReference>
<evidence type="ECO:0000256" key="12">
    <source>
        <dbReference type="PROSITE-ProRule" id="PRU01360"/>
    </source>
</evidence>
<evidence type="ECO:0000256" key="14">
    <source>
        <dbReference type="SAM" id="MobiDB-lite"/>
    </source>
</evidence>
<dbReference type="Gene3D" id="2.40.170.20">
    <property type="entry name" value="TonB-dependent receptor, beta-barrel domain"/>
    <property type="match status" value="1"/>
</dbReference>
<comment type="similarity">
    <text evidence="12 13">Belongs to the TonB-dependent receptor family.</text>
</comment>
<dbReference type="PANTHER" id="PTHR32552">
    <property type="entry name" value="FERRICHROME IRON RECEPTOR-RELATED"/>
    <property type="match status" value="1"/>
</dbReference>
<evidence type="ECO:0000313" key="19">
    <source>
        <dbReference type="Proteomes" id="UP001620461"/>
    </source>
</evidence>
<keyword evidence="11 12" id="KW-0998">Cell outer membrane</keyword>
<keyword evidence="2 12" id="KW-0813">Transport</keyword>
<keyword evidence="7" id="KW-0408">Iron</keyword>
<evidence type="ECO:0000259" key="16">
    <source>
        <dbReference type="Pfam" id="PF00593"/>
    </source>
</evidence>
<feature type="chain" id="PRO_5045499232" evidence="15">
    <location>
        <begin position="24"/>
        <end position="832"/>
    </location>
</feature>
<gene>
    <name evidence="18" type="ORF">ISP15_15050</name>
</gene>
<keyword evidence="3 12" id="KW-1134">Transmembrane beta strand</keyword>
<evidence type="ECO:0000313" key="18">
    <source>
        <dbReference type="EMBL" id="MFK2901655.1"/>
    </source>
</evidence>
<feature type="region of interest" description="Disordered" evidence="14">
    <location>
        <begin position="29"/>
        <end position="48"/>
    </location>
</feature>
<keyword evidence="9 13" id="KW-0798">TonB box</keyword>
<evidence type="ECO:0000259" key="17">
    <source>
        <dbReference type="Pfam" id="PF07715"/>
    </source>
</evidence>
<accession>A0ABW8JPH7</accession>
<evidence type="ECO:0000256" key="6">
    <source>
        <dbReference type="ARBA" id="ARBA00022729"/>
    </source>
</evidence>
<evidence type="ECO:0000256" key="8">
    <source>
        <dbReference type="ARBA" id="ARBA00023065"/>
    </source>
</evidence>
<evidence type="ECO:0000256" key="7">
    <source>
        <dbReference type="ARBA" id="ARBA00023004"/>
    </source>
</evidence>
<keyword evidence="4" id="KW-0410">Iron transport</keyword>
<protein>
    <submittedName>
        <fullName evidence="18">TonB-dependent receptor</fullName>
    </submittedName>
</protein>
<keyword evidence="6 15" id="KW-0732">Signal</keyword>
<dbReference type="InterPro" id="IPR036942">
    <property type="entry name" value="Beta-barrel_TonB_sf"/>
</dbReference>
<proteinExistence type="inferred from homology"/>
<evidence type="ECO:0000256" key="1">
    <source>
        <dbReference type="ARBA" id="ARBA00004571"/>
    </source>
</evidence>
<evidence type="ECO:0000256" key="3">
    <source>
        <dbReference type="ARBA" id="ARBA00022452"/>
    </source>
</evidence>
<evidence type="ECO:0000256" key="10">
    <source>
        <dbReference type="ARBA" id="ARBA00023136"/>
    </source>
</evidence>
<dbReference type="PANTHER" id="PTHR32552:SF89">
    <property type="entry name" value="CATECHOLATE SIDEROPHORE RECEPTOR FIU"/>
    <property type="match status" value="1"/>
</dbReference>
<organism evidence="18 19">
    <name type="scientific">Dyella jejuensis</name>
    <dbReference type="NCBI Taxonomy" id="1432009"/>
    <lineage>
        <taxon>Bacteria</taxon>
        <taxon>Pseudomonadati</taxon>
        <taxon>Pseudomonadota</taxon>
        <taxon>Gammaproteobacteria</taxon>
        <taxon>Lysobacterales</taxon>
        <taxon>Rhodanobacteraceae</taxon>
        <taxon>Dyella</taxon>
    </lineage>
</organism>
<keyword evidence="19" id="KW-1185">Reference proteome</keyword>
<evidence type="ECO:0000256" key="9">
    <source>
        <dbReference type="ARBA" id="ARBA00023077"/>
    </source>
</evidence>
<dbReference type="InterPro" id="IPR039426">
    <property type="entry name" value="TonB-dep_rcpt-like"/>
</dbReference>
<dbReference type="InterPro" id="IPR000531">
    <property type="entry name" value="Beta-barrel_TonB"/>
</dbReference>
<evidence type="ECO:0000256" key="4">
    <source>
        <dbReference type="ARBA" id="ARBA00022496"/>
    </source>
</evidence>